<dbReference type="SUPFAM" id="SSF53335">
    <property type="entry name" value="S-adenosyl-L-methionine-dependent methyltransferases"/>
    <property type="match status" value="1"/>
</dbReference>
<dbReference type="STRING" id="867345.SAMN05421693_10754"/>
<evidence type="ECO:0000313" key="2">
    <source>
        <dbReference type="EMBL" id="SEP82757.1"/>
    </source>
</evidence>
<dbReference type="AlphaFoldDB" id="A0A1H9B205"/>
<protein>
    <submittedName>
        <fullName evidence="2">Methyltransferase domain-containing protein</fullName>
    </submittedName>
</protein>
<dbReference type="Gene3D" id="3.40.50.150">
    <property type="entry name" value="Vaccinia Virus protein VP39"/>
    <property type="match status" value="1"/>
</dbReference>
<feature type="domain" description="Methyltransferase type 11" evidence="1">
    <location>
        <begin position="39"/>
        <end position="114"/>
    </location>
</feature>
<dbReference type="InterPro" id="IPR029063">
    <property type="entry name" value="SAM-dependent_MTases_sf"/>
</dbReference>
<dbReference type="GO" id="GO:0032259">
    <property type="term" value="P:methylation"/>
    <property type="evidence" value="ECO:0007669"/>
    <property type="project" value="UniProtKB-KW"/>
</dbReference>
<keyword evidence="2" id="KW-0489">Methyltransferase</keyword>
<dbReference type="Proteomes" id="UP000199496">
    <property type="component" value="Unassembled WGS sequence"/>
</dbReference>
<keyword evidence="3" id="KW-1185">Reference proteome</keyword>
<dbReference type="EMBL" id="FOFO01000007">
    <property type="protein sequence ID" value="SEP82757.1"/>
    <property type="molecule type" value="Genomic_DNA"/>
</dbReference>
<evidence type="ECO:0000313" key="3">
    <source>
        <dbReference type="Proteomes" id="UP000199496"/>
    </source>
</evidence>
<evidence type="ECO:0000259" key="1">
    <source>
        <dbReference type="Pfam" id="PF08241"/>
    </source>
</evidence>
<sequence>MRTWYATPSGRVLQGALQAHLDRFVPRLFGYHALQIGHTDPEHDLLTASRIHNRMQLACEPGQGHITALAEALPVLSDSMDLVLLNHCLESSPDPCLVLRETERILVPEGHVLIIGFNPFSPTGLWRMLPRRPGGKTQAGHVYSTARVGDWLTLLGFEVLACAYAGFYPRNENRPSGGRRPVVECLGGRHLPYLGGAYVILARKRVANMMPLSARWRSSGKMAPGRLASPFCRRTDRD</sequence>
<proteinExistence type="predicted"/>
<accession>A0A1H9B205</accession>
<dbReference type="GO" id="GO:0008757">
    <property type="term" value="F:S-adenosylmethionine-dependent methyltransferase activity"/>
    <property type="evidence" value="ECO:0007669"/>
    <property type="project" value="InterPro"/>
</dbReference>
<keyword evidence="2" id="KW-0808">Transferase</keyword>
<organism evidence="2 3">
    <name type="scientific">Ectothiorhodospira magna</name>
    <dbReference type="NCBI Taxonomy" id="867345"/>
    <lineage>
        <taxon>Bacteria</taxon>
        <taxon>Pseudomonadati</taxon>
        <taxon>Pseudomonadota</taxon>
        <taxon>Gammaproteobacteria</taxon>
        <taxon>Chromatiales</taxon>
        <taxon>Ectothiorhodospiraceae</taxon>
        <taxon>Ectothiorhodospira</taxon>
    </lineage>
</organism>
<name>A0A1H9B205_9GAMM</name>
<gene>
    <name evidence="2" type="ORF">SAMN05421693_10754</name>
</gene>
<reference evidence="2 3" key="1">
    <citation type="submission" date="2016-10" db="EMBL/GenBank/DDBJ databases">
        <authorList>
            <person name="de Groot N.N."/>
        </authorList>
    </citation>
    <scope>NUCLEOTIDE SEQUENCE [LARGE SCALE GENOMIC DNA]</scope>
    <source>
        <strain evidence="2 3">B7-7</strain>
    </source>
</reference>
<dbReference type="InterPro" id="IPR013216">
    <property type="entry name" value="Methyltransf_11"/>
</dbReference>
<dbReference type="Pfam" id="PF08241">
    <property type="entry name" value="Methyltransf_11"/>
    <property type="match status" value="1"/>
</dbReference>